<dbReference type="EMBL" id="CAJGYO010000003">
    <property type="protein sequence ID" value="CAD6219081.1"/>
    <property type="molecule type" value="Genomic_DNA"/>
</dbReference>
<name>A0A811NAF4_9POAL</name>
<reference evidence="2" key="1">
    <citation type="submission" date="2020-10" db="EMBL/GenBank/DDBJ databases">
        <authorList>
            <person name="Han B."/>
            <person name="Lu T."/>
            <person name="Zhao Q."/>
            <person name="Huang X."/>
            <person name="Zhao Y."/>
        </authorList>
    </citation>
    <scope>NUCLEOTIDE SEQUENCE</scope>
</reference>
<evidence type="ECO:0000313" key="2">
    <source>
        <dbReference type="EMBL" id="CAD6219081.1"/>
    </source>
</evidence>
<accession>A0A811NAF4</accession>
<organism evidence="2 3">
    <name type="scientific">Miscanthus lutarioriparius</name>
    <dbReference type="NCBI Taxonomy" id="422564"/>
    <lineage>
        <taxon>Eukaryota</taxon>
        <taxon>Viridiplantae</taxon>
        <taxon>Streptophyta</taxon>
        <taxon>Embryophyta</taxon>
        <taxon>Tracheophyta</taxon>
        <taxon>Spermatophyta</taxon>
        <taxon>Magnoliopsida</taxon>
        <taxon>Liliopsida</taxon>
        <taxon>Poales</taxon>
        <taxon>Poaceae</taxon>
        <taxon>PACMAD clade</taxon>
        <taxon>Panicoideae</taxon>
        <taxon>Andropogonodae</taxon>
        <taxon>Andropogoneae</taxon>
        <taxon>Saccharinae</taxon>
        <taxon>Miscanthus</taxon>
    </lineage>
</organism>
<sequence>MEFVGPGEISDSIPDPAGFDSAAHPTDDGVPPPAAAGATEDLDLNSQAPDLDFGMSFGELLRSHTAGAVGGSGQEVAGVGRGCAIPSPSTTATRRVAPIPTKSDGGTASAARPYQLPRRARPAIRATTTAPSAHNGDHHHRVSRGEGDEGGRPPGGRRRGVRGRPAHDSAIIDEDEAALAHDSMILSNHESQNLGWCILDFKLIGIWLLEVSFWNPDGSERGLRQRSPDIIGY</sequence>
<protein>
    <submittedName>
        <fullName evidence="2">Uncharacterized protein</fullName>
    </submittedName>
</protein>
<feature type="compositionally biased region" description="Basic residues" evidence="1">
    <location>
        <begin position="155"/>
        <end position="164"/>
    </location>
</feature>
<comment type="caution">
    <text evidence="2">The sequence shown here is derived from an EMBL/GenBank/DDBJ whole genome shotgun (WGS) entry which is preliminary data.</text>
</comment>
<evidence type="ECO:0000313" key="3">
    <source>
        <dbReference type="Proteomes" id="UP000604825"/>
    </source>
</evidence>
<evidence type="ECO:0000256" key="1">
    <source>
        <dbReference type="SAM" id="MobiDB-lite"/>
    </source>
</evidence>
<feature type="region of interest" description="Disordered" evidence="1">
    <location>
        <begin position="84"/>
        <end position="167"/>
    </location>
</feature>
<feature type="region of interest" description="Disordered" evidence="1">
    <location>
        <begin position="1"/>
        <end position="50"/>
    </location>
</feature>
<proteinExistence type="predicted"/>
<dbReference type="Proteomes" id="UP000604825">
    <property type="component" value="Unassembled WGS sequence"/>
</dbReference>
<keyword evidence="3" id="KW-1185">Reference proteome</keyword>
<dbReference type="AlphaFoldDB" id="A0A811NAF4"/>
<gene>
    <name evidence="2" type="ORF">NCGR_LOCUS12879</name>
</gene>